<dbReference type="Gene3D" id="1.20.1280.50">
    <property type="match status" value="1"/>
</dbReference>
<name>A0A7J6W9M5_THATH</name>
<protein>
    <submittedName>
        <fullName evidence="2">F-box/kelch-repeat protein</fullName>
    </submittedName>
</protein>
<dbReference type="InterPro" id="IPR001810">
    <property type="entry name" value="F-box_dom"/>
</dbReference>
<evidence type="ECO:0000313" key="3">
    <source>
        <dbReference type="Proteomes" id="UP000554482"/>
    </source>
</evidence>
<proteinExistence type="predicted"/>
<dbReference type="CDD" id="cd09917">
    <property type="entry name" value="F-box_SF"/>
    <property type="match status" value="1"/>
</dbReference>
<reference evidence="2 3" key="1">
    <citation type="submission" date="2020-06" db="EMBL/GenBank/DDBJ databases">
        <title>Transcriptomic and genomic resources for Thalictrum thalictroides and T. hernandezii: Facilitating candidate gene discovery in an emerging model plant lineage.</title>
        <authorList>
            <person name="Arias T."/>
            <person name="Riano-Pachon D.M."/>
            <person name="Di Stilio V.S."/>
        </authorList>
    </citation>
    <scope>NUCLEOTIDE SEQUENCE [LARGE SCALE GENOMIC DNA]</scope>
    <source>
        <strain evidence="3">cv. WT478/WT964</strain>
        <tissue evidence="2">Leaves</tissue>
    </source>
</reference>
<dbReference type="Proteomes" id="UP000554482">
    <property type="component" value="Unassembled WGS sequence"/>
</dbReference>
<feature type="domain" description="F-box" evidence="1">
    <location>
        <begin position="19"/>
        <end position="68"/>
    </location>
</feature>
<comment type="caution">
    <text evidence="2">The sequence shown here is derived from an EMBL/GenBank/DDBJ whole genome shotgun (WGS) entry which is preliminary data.</text>
</comment>
<dbReference type="Pfam" id="PF00646">
    <property type="entry name" value="F-box"/>
    <property type="match status" value="1"/>
</dbReference>
<dbReference type="EMBL" id="JABWDY010019338">
    <property type="protein sequence ID" value="KAF5194001.1"/>
    <property type="molecule type" value="Genomic_DNA"/>
</dbReference>
<dbReference type="PROSITE" id="PS50181">
    <property type="entry name" value="FBOX"/>
    <property type="match status" value="1"/>
</dbReference>
<evidence type="ECO:0000259" key="1">
    <source>
        <dbReference type="PROSITE" id="PS50181"/>
    </source>
</evidence>
<sequence>MMRELVIVEEAKDRVNKENANIDKLPTELFNLILSNLFLDDWIRFRLTSKAWRSITPPIRPYSLVKQYKSESQSVPWLLSFLNNKGVCNLYHPLYSDTYTMNIPELAGTIVRDAKFGWLLMSRGETSIFFYNPLTMETIELPGHENYYNFVNISFSSPPTSSDCIVFGHHLCAKMSVYLKKCETWFDYWIETPLEFMASYCNPVFSDGVFYSLSRDGKLGVFDPSAEEGSEWKVLPVPPVVCFGGVTSNTSTRSFIMGYDGEIFSVALGYMGKTVSVFKLDCSRMEWHRLESLDDKVAFLSHTSSMLVPARLKGVENRIYLPKFQGKESLFYSMKTGKYHCFGSKDSQVDWTNTSEHWNCTWIDSIL</sequence>
<dbReference type="SUPFAM" id="SSF81383">
    <property type="entry name" value="F-box domain"/>
    <property type="match status" value="1"/>
</dbReference>
<gene>
    <name evidence="2" type="ORF">FRX31_016411</name>
</gene>
<accession>A0A7J6W9M5</accession>
<dbReference type="Pfam" id="PF03478">
    <property type="entry name" value="Beta-prop_KIB1-4"/>
    <property type="match status" value="1"/>
</dbReference>
<dbReference type="PANTHER" id="PTHR33127:SF5">
    <property type="entry name" value="TRANSMEMBRANE PROTEIN"/>
    <property type="match status" value="1"/>
</dbReference>
<keyword evidence="3" id="KW-1185">Reference proteome</keyword>
<dbReference type="InterPro" id="IPR005174">
    <property type="entry name" value="KIB1-4_b-propeller"/>
</dbReference>
<dbReference type="OrthoDB" id="1925727at2759"/>
<evidence type="ECO:0000313" key="2">
    <source>
        <dbReference type="EMBL" id="KAF5194001.1"/>
    </source>
</evidence>
<dbReference type="AlphaFoldDB" id="A0A7J6W9M5"/>
<organism evidence="2 3">
    <name type="scientific">Thalictrum thalictroides</name>
    <name type="common">Rue-anemone</name>
    <name type="synonym">Anemone thalictroides</name>
    <dbReference type="NCBI Taxonomy" id="46969"/>
    <lineage>
        <taxon>Eukaryota</taxon>
        <taxon>Viridiplantae</taxon>
        <taxon>Streptophyta</taxon>
        <taxon>Embryophyta</taxon>
        <taxon>Tracheophyta</taxon>
        <taxon>Spermatophyta</taxon>
        <taxon>Magnoliopsida</taxon>
        <taxon>Ranunculales</taxon>
        <taxon>Ranunculaceae</taxon>
        <taxon>Thalictroideae</taxon>
        <taxon>Thalictrum</taxon>
    </lineage>
</organism>
<dbReference type="InterPro" id="IPR036047">
    <property type="entry name" value="F-box-like_dom_sf"/>
</dbReference>
<dbReference type="PANTHER" id="PTHR33127">
    <property type="entry name" value="TRANSMEMBRANE PROTEIN"/>
    <property type="match status" value="1"/>
</dbReference>